<gene>
    <name evidence="1" type="ORF">CCAM_LOCUS29980</name>
</gene>
<evidence type="ECO:0000313" key="2">
    <source>
        <dbReference type="Proteomes" id="UP000595140"/>
    </source>
</evidence>
<dbReference type="Proteomes" id="UP000595140">
    <property type="component" value="Unassembled WGS sequence"/>
</dbReference>
<evidence type="ECO:0000313" key="1">
    <source>
        <dbReference type="EMBL" id="VFQ88204.1"/>
    </source>
</evidence>
<accession>A0A484MJH9</accession>
<dbReference type="EMBL" id="OOIL02003480">
    <property type="protein sequence ID" value="VFQ88204.1"/>
    <property type="molecule type" value="Genomic_DNA"/>
</dbReference>
<reference evidence="1 2" key="1">
    <citation type="submission" date="2018-04" db="EMBL/GenBank/DDBJ databases">
        <authorList>
            <person name="Vogel A."/>
        </authorList>
    </citation>
    <scope>NUCLEOTIDE SEQUENCE [LARGE SCALE GENOMIC DNA]</scope>
</reference>
<sequence>MDDGEVLEDAKDLDDDEEVIVPDSEEGYDDEEVIVPGYEEGVNDEDLVVLDSLDLDLKMWTMMKIVMLMSP</sequence>
<protein>
    <submittedName>
        <fullName evidence="1">Uncharacterized protein</fullName>
    </submittedName>
</protein>
<dbReference type="AlphaFoldDB" id="A0A484MJH9"/>
<organism evidence="1 2">
    <name type="scientific">Cuscuta campestris</name>
    <dbReference type="NCBI Taxonomy" id="132261"/>
    <lineage>
        <taxon>Eukaryota</taxon>
        <taxon>Viridiplantae</taxon>
        <taxon>Streptophyta</taxon>
        <taxon>Embryophyta</taxon>
        <taxon>Tracheophyta</taxon>
        <taxon>Spermatophyta</taxon>
        <taxon>Magnoliopsida</taxon>
        <taxon>eudicotyledons</taxon>
        <taxon>Gunneridae</taxon>
        <taxon>Pentapetalae</taxon>
        <taxon>asterids</taxon>
        <taxon>lamiids</taxon>
        <taxon>Solanales</taxon>
        <taxon>Convolvulaceae</taxon>
        <taxon>Cuscuteae</taxon>
        <taxon>Cuscuta</taxon>
        <taxon>Cuscuta subgen. Grammica</taxon>
        <taxon>Cuscuta sect. Cleistogrammica</taxon>
    </lineage>
</organism>
<keyword evidence="2" id="KW-1185">Reference proteome</keyword>
<proteinExistence type="predicted"/>
<name>A0A484MJH9_9ASTE</name>